<keyword evidence="5" id="KW-0961">Cell wall biogenesis/degradation</keyword>
<dbReference type="PANTHER" id="PTHR36699">
    <property type="entry name" value="LD-TRANSPEPTIDASE"/>
    <property type="match status" value="1"/>
</dbReference>
<keyword evidence="3" id="KW-0133">Cell shape</keyword>
<dbReference type="Gene3D" id="2.40.440.10">
    <property type="entry name" value="L,D-transpeptidase catalytic domain-like"/>
    <property type="match status" value="1"/>
</dbReference>
<sequence length="399" mass="45101">MARFILTKHGLRGYRFKFRTFTASILGALLIQSMASAAKPTTSAYEGELISGLRQLILGQHVAAQQHLSALTQRYPQSRLGHLVHADVLAAQAGLSNQIDDYATAKDLVIIARLREQLKNRWDYVHNQGPNRQGQVPTRLLYAGRPGHQLIYVDVPASRLYLFEYLNDRPVAVQDYYVSIGHQGAGKEQEGDRRTPIGIYHTTGYIPGQSLHERYGYGALPINYPNSLDKSRARSGHGIWLHGTEPNWVNRSPLATDGCVSLSNLDFETLYMQLEKHTQTRVIIDDKPAWLPFEELVSLRERPLGILLDWTAAWKRGDKNALIEFYASSASPSISEKLIDRFSAINSQPEFYSYPGETDHLLAVFRIQATTGPVKILEQHWKRQSSNWKIVLETQVDLL</sequence>
<comment type="pathway">
    <text evidence="1">Cell wall biogenesis; peptidoglycan biosynthesis.</text>
</comment>
<dbReference type="GO" id="GO:0008360">
    <property type="term" value="P:regulation of cell shape"/>
    <property type="evidence" value="ECO:0007669"/>
    <property type="project" value="UniProtKB-KW"/>
</dbReference>
<keyword evidence="2" id="KW-0808">Transferase</keyword>
<dbReference type="InterPro" id="IPR038063">
    <property type="entry name" value="Transpep_catalytic_dom"/>
</dbReference>
<evidence type="ECO:0000256" key="2">
    <source>
        <dbReference type="ARBA" id="ARBA00022679"/>
    </source>
</evidence>
<dbReference type="AlphaFoldDB" id="A0A160TU19"/>
<evidence type="ECO:0000256" key="5">
    <source>
        <dbReference type="ARBA" id="ARBA00023316"/>
    </source>
</evidence>
<accession>A0A160TU19</accession>
<evidence type="ECO:0000259" key="6">
    <source>
        <dbReference type="PROSITE" id="PS52029"/>
    </source>
</evidence>
<name>A0A160TU19_9ZZZZ</name>
<proteinExistence type="predicted"/>
<dbReference type="Pfam" id="PF03734">
    <property type="entry name" value="YkuD"/>
    <property type="match status" value="1"/>
</dbReference>
<dbReference type="GO" id="GO:0071555">
    <property type="term" value="P:cell wall organization"/>
    <property type="evidence" value="ECO:0007669"/>
    <property type="project" value="UniProtKB-KW"/>
</dbReference>
<keyword evidence="4" id="KW-0573">Peptidoglycan synthesis</keyword>
<dbReference type="GO" id="GO:0009252">
    <property type="term" value="P:peptidoglycan biosynthetic process"/>
    <property type="evidence" value="ECO:0007669"/>
    <property type="project" value="UniProtKB-UniPathway"/>
</dbReference>
<protein>
    <submittedName>
        <fullName evidence="7">ErfK/YbiS/YcfS/YnhG family protein</fullName>
    </submittedName>
</protein>
<dbReference type="GO" id="GO:0016740">
    <property type="term" value="F:transferase activity"/>
    <property type="evidence" value="ECO:0007669"/>
    <property type="project" value="UniProtKB-KW"/>
</dbReference>
<evidence type="ECO:0000256" key="1">
    <source>
        <dbReference type="ARBA" id="ARBA00004752"/>
    </source>
</evidence>
<dbReference type="PANTHER" id="PTHR36699:SF1">
    <property type="entry name" value="L,D-TRANSPEPTIDASE YAFK-RELATED"/>
    <property type="match status" value="1"/>
</dbReference>
<dbReference type="EMBL" id="CZRL01000089">
    <property type="protein sequence ID" value="CUS52784.1"/>
    <property type="molecule type" value="Genomic_DNA"/>
</dbReference>
<dbReference type="InterPro" id="IPR005490">
    <property type="entry name" value="LD_TPept_cat_dom"/>
</dbReference>
<evidence type="ECO:0000256" key="4">
    <source>
        <dbReference type="ARBA" id="ARBA00022984"/>
    </source>
</evidence>
<feature type="domain" description="L,D-TPase catalytic" evidence="6">
    <location>
        <begin position="149"/>
        <end position="285"/>
    </location>
</feature>
<organism evidence="7">
    <name type="scientific">hydrothermal vent metagenome</name>
    <dbReference type="NCBI Taxonomy" id="652676"/>
    <lineage>
        <taxon>unclassified sequences</taxon>
        <taxon>metagenomes</taxon>
        <taxon>ecological metagenomes</taxon>
    </lineage>
</organism>
<reference evidence="7" key="1">
    <citation type="submission" date="2015-10" db="EMBL/GenBank/DDBJ databases">
        <authorList>
            <person name="Gilbert D.G."/>
        </authorList>
    </citation>
    <scope>NUCLEOTIDE SEQUENCE</scope>
</reference>
<dbReference type="PROSITE" id="PS52029">
    <property type="entry name" value="LD_TPASE"/>
    <property type="match status" value="1"/>
</dbReference>
<evidence type="ECO:0000256" key="3">
    <source>
        <dbReference type="ARBA" id="ARBA00022960"/>
    </source>
</evidence>
<dbReference type="SUPFAM" id="SSF141523">
    <property type="entry name" value="L,D-transpeptidase catalytic domain-like"/>
    <property type="match status" value="1"/>
</dbReference>
<dbReference type="UniPathway" id="UPA00219"/>
<gene>
    <name evidence="7" type="ORF">MGWOODY_XGa1319</name>
</gene>
<dbReference type="CDD" id="cd16913">
    <property type="entry name" value="YkuD_like"/>
    <property type="match status" value="1"/>
</dbReference>
<evidence type="ECO:0000313" key="7">
    <source>
        <dbReference type="EMBL" id="CUS52784.1"/>
    </source>
</evidence>